<dbReference type="EC" id="3.4.23.36" evidence="9"/>
<accession>A0ABX2P643</accession>
<feature type="transmembrane region" description="Helical" evidence="9">
    <location>
        <begin position="80"/>
        <end position="101"/>
    </location>
</feature>
<feature type="compositionally biased region" description="Polar residues" evidence="12">
    <location>
        <begin position="187"/>
        <end position="200"/>
    </location>
</feature>
<keyword evidence="8 9" id="KW-0472">Membrane</keyword>
<name>A0ABX2P643_9PROT</name>
<keyword evidence="6 9" id="KW-0378">Hydrolase</keyword>
<evidence type="ECO:0000313" key="13">
    <source>
        <dbReference type="EMBL" id="NVN47103.1"/>
    </source>
</evidence>
<dbReference type="PANTHER" id="PTHR33695">
    <property type="entry name" value="LIPOPROTEIN SIGNAL PEPTIDASE"/>
    <property type="match status" value="1"/>
</dbReference>
<dbReference type="PROSITE" id="PS00855">
    <property type="entry name" value="SPASE_II"/>
    <property type="match status" value="1"/>
</dbReference>
<evidence type="ECO:0000256" key="5">
    <source>
        <dbReference type="ARBA" id="ARBA00022750"/>
    </source>
</evidence>
<evidence type="ECO:0000256" key="8">
    <source>
        <dbReference type="ARBA" id="ARBA00023136"/>
    </source>
</evidence>
<dbReference type="HAMAP" id="MF_00161">
    <property type="entry name" value="LspA"/>
    <property type="match status" value="1"/>
</dbReference>
<keyword evidence="5 9" id="KW-0064">Aspartyl protease</keyword>
<keyword evidence="4 9" id="KW-0812">Transmembrane</keyword>
<sequence>MQRRGVDVTRAKLTFSFGRPATLIAGIIAFVIVLCADQASKWWILDVFNLPLKGSVVIMPGLDFTMVWNHAVTFGMLGGIGAYGPLIFCTVALLAVLALLWQTLTTSRMVVAIASAAIAGGAVGNVIDRMRFGAVVDFIHAHAFGWSWYVFNVADSAIVCGVIAWVIESIWSDRREAGAGNDAGKNSLHSSGSATASRDH</sequence>
<organism evidence="13 14">
    <name type="scientific">Asaia spathodeae</name>
    <dbReference type="NCBI Taxonomy" id="657016"/>
    <lineage>
        <taxon>Bacteria</taxon>
        <taxon>Pseudomonadati</taxon>
        <taxon>Pseudomonadota</taxon>
        <taxon>Alphaproteobacteria</taxon>
        <taxon>Acetobacterales</taxon>
        <taxon>Acetobacteraceae</taxon>
        <taxon>Asaia</taxon>
    </lineage>
</organism>
<dbReference type="InterPro" id="IPR001872">
    <property type="entry name" value="Peptidase_A8"/>
</dbReference>
<reference evidence="13 14" key="1">
    <citation type="submission" date="2020-06" db="EMBL/GenBank/DDBJ databases">
        <title>Synonyms of Asaia species.</title>
        <authorList>
            <person name="Sombolestani A."/>
        </authorList>
    </citation>
    <scope>NUCLEOTIDE SEQUENCE [LARGE SCALE GENOMIC DNA]</scope>
    <source>
        <strain evidence="13 14">LMG 27047</strain>
    </source>
</reference>
<feature type="transmembrane region" description="Helical" evidence="9">
    <location>
        <begin position="108"/>
        <end position="127"/>
    </location>
</feature>
<dbReference type="NCBIfam" id="TIGR00077">
    <property type="entry name" value="lspA"/>
    <property type="match status" value="1"/>
</dbReference>
<evidence type="ECO:0000256" key="9">
    <source>
        <dbReference type="HAMAP-Rule" id="MF_00161"/>
    </source>
</evidence>
<dbReference type="Pfam" id="PF01252">
    <property type="entry name" value="Peptidase_A8"/>
    <property type="match status" value="1"/>
</dbReference>
<keyword evidence="7 9" id="KW-1133">Transmembrane helix</keyword>
<evidence type="ECO:0000256" key="1">
    <source>
        <dbReference type="ARBA" id="ARBA00006139"/>
    </source>
</evidence>
<evidence type="ECO:0000256" key="2">
    <source>
        <dbReference type="ARBA" id="ARBA00022475"/>
    </source>
</evidence>
<comment type="caution">
    <text evidence="13">The sequence shown here is derived from an EMBL/GenBank/DDBJ whole genome shotgun (WGS) entry which is preliminary data.</text>
</comment>
<comment type="catalytic activity">
    <reaction evidence="9 10">
        <text>Release of signal peptides from bacterial membrane prolipoproteins. Hydrolyzes -Xaa-Yaa-Zaa-|-(S,diacylglyceryl)Cys-, in which Xaa is hydrophobic (preferably Leu), and Yaa (Ala or Ser) and Zaa (Gly or Ala) have small, neutral side chains.</text>
        <dbReference type="EC" id="3.4.23.36"/>
    </reaction>
</comment>
<evidence type="ECO:0000256" key="10">
    <source>
        <dbReference type="RuleBase" id="RU000594"/>
    </source>
</evidence>
<feature type="region of interest" description="Disordered" evidence="12">
    <location>
        <begin position="180"/>
        <end position="200"/>
    </location>
</feature>
<evidence type="ECO:0000256" key="12">
    <source>
        <dbReference type="SAM" id="MobiDB-lite"/>
    </source>
</evidence>
<dbReference type="EMBL" id="JABXXV010000005">
    <property type="protein sequence ID" value="NVN47103.1"/>
    <property type="molecule type" value="Genomic_DNA"/>
</dbReference>
<evidence type="ECO:0000313" key="14">
    <source>
        <dbReference type="Proteomes" id="UP001516351"/>
    </source>
</evidence>
<dbReference type="NCBIfam" id="NF011352">
    <property type="entry name" value="PRK14770.1"/>
    <property type="match status" value="1"/>
</dbReference>
<feature type="active site" evidence="9">
    <location>
        <position position="155"/>
    </location>
</feature>
<keyword evidence="3 9" id="KW-0645">Protease</keyword>
<gene>
    <name evidence="9 13" type="primary">lspA</name>
    <name evidence="13" type="ORF">HW542_09825</name>
</gene>
<keyword evidence="14" id="KW-1185">Reference proteome</keyword>
<dbReference type="RefSeq" id="WP_267310326.1">
    <property type="nucleotide sequence ID" value="NZ_JABXXV010000005.1"/>
</dbReference>
<dbReference type="GO" id="GO:0004190">
    <property type="term" value="F:aspartic-type endopeptidase activity"/>
    <property type="evidence" value="ECO:0007669"/>
    <property type="project" value="UniProtKB-EC"/>
</dbReference>
<feature type="active site" evidence="9">
    <location>
        <position position="137"/>
    </location>
</feature>
<feature type="transmembrane region" description="Helical" evidence="9">
    <location>
        <begin position="21"/>
        <end position="44"/>
    </location>
</feature>
<evidence type="ECO:0000256" key="7">
    <source>
        <dbReference type="ARBA" id="ARBA00022989"/>
    </source>
</evidence>
<comment type="pathway">
    <text evidence="9">Protein modification; lipoprotein biosynthesis (signal peptide cleavage).</text>
</comment>
<evidence type="ECO:0000256" key="4">
    <source>
        <dbReference type="ARBA" id="ARBA00022692"/>
    </source>
</evidence>
<comment type="function">
    <text evidence="9 10">This protein specifically catalyzes the removal of signal peptides from prolipoproteins.</text>
</comment>
<dbReference type="PRINTS" id="PR00781">
    <property type="entry name" value="LIPOSIGPTASE"/>
</dbReference>
<evidence type="ECO:0000256" key="3">
    <source>
        <dbReference type="ARBA" id="ARBA00022670"/>
    </source>
</evidence>
<comment type="similarity">
    <text evidence="1 9 11">Belongs to the peptidase A8 family.</text>
</comment>
<proteinExistence type="inferred from homology"/>
<evidence type="ECO:0000256" key="6">
    <source>
        <dbReference type="ARBA" id="ARBA00022801"/>
    </source>
</evidence>
<keyword evidence="2 9" id="KW-1003">Cell membrane</keyword>
<protein>
    <recommendedName>
        <fullName evidence="9">Lipoprotein signal peptidase</fullName>
        <ecNumber evidence="9">3.4.23.36</ecNumber>
    </recommendedName>
    <alternativeName>
        <fullName evidence="9">Prolipoprotein signal peptidase</fullName>
    </alternativeName>
    <alternativeName>
        <fullName evidence="9">Signal peptidase II</fullName>
        <shortName evidence="9">SPase II</shortName>
    </alternativeName>
</protein>
<dbReference type="Proteomes" id="UP001516351">
    <property type="component" value="Unassembled WGS sequence"/>
</dbReference>
<dbReference type="PANTHER" id="PTHR33695:SF1">
    <property type="entry name" value="LIPOPROTEIN SIGNAL PEPTIDASE"/>
    <property type="match status" value="1"/>
</dbReference>
<comment type="subcellular location">
    <subcellularLocation>
        <location evidence="9">Cell membrane</location>
        <topology evidence="9">Multi-pass membrane protein</topology>
    </subcellularLocation>
</comment>
<feature type="transmembrane region" description="Helical" evidence="9">
    <location>
        <begin position="147"/>
        <end position="167"/>
    </location>
</feature>
<evidence type="ECO:0000256" key="11">
    <source>
        <dbReference type="RuleBase" id="RU004181"/>
    </source>
</evidence>